<dbReference type="InterPro" id="IPR036938">
    <property type="entry name" value="PAP2/HPO_sf"/>
</dbReference>
<dbReference type="Gene3D" id="1.20.144.10">
    <property type="entry name" value="Phosphatidic acid phosphatase type 2/haloperoxidase"/>
    <property type="match status" value="1"/>
</dbReference>
<protein>
    <submittedName>
        <fullName evidence="3">Phosphatase PAP2 family protein</fullName>
    </submittedName>
</protein>
<feature type="domain" description="Phosphatidic acid phosphatase type 2/haloperoxidase" evidence="2">
    <location>
        <begin position="2"/>
        <end position="85"/>
    </location>
</feature>
<dbReference type="RefSeq" id="WP_377127126.1">
    <property type="nucleotide sequence ID" value="NZ_JBHUON010000011.1"/>
</dbReference>
<organism evidence="3 4">
    <name type="scientific">Mucilaginibacter antarcticus</name>
    <dbReference type="NCBI Taxonomy" id="1855725"/>
    <lineage>
        <taxon>Bacteria</taxon>
        <taxon>Pseudomonadati</taxon>
        <taxon>Bacteroidota</taxon>
        <taxon>Sphingobacteriia</taxon>
        <taxon>Sphingobacteriales</taxon>
        <taxon>Sphingobacteriaceae</taxon>
        <taxon>Mucilaginibacter</taxon>
    </lineage>
</organism>
<evidence type="ECO:0000313" key="4">
    <source>
        <dbReference type="Proteomes" id="UP001597601"/>
    </source>
</evidence>
<evidence type="ECO:0000313" key="3">
    <source>
        <dbReference type="EMBL" id="MFD2865212.1"/>
    </source>
</evidence>
<dbReference type="InterPro" id="IPR000326">
    <property type="entry name" value="PAP2/HPO"/>
</dbReference>
<evidence type="ECO:0000259" key="2">
    <source>
        <dbReference type="Pfam" id="PF01569"/>
    </source>
</evidence>
<proteinExistence type="predicted"/>
<dbReference type="Proteomes" id="UP001597601">
    <property type="component" value="Unassembled WGS sequence"/>
</dbReference>
<sequence length="99" mass="11180">MKQLIKRPRPYDAYPNFIFQKGDASGYSLPSGHTSVAFATATSLSLSFPKWYVIVPAFTYAGAVGMRACIWAYIIPLMFWQARLRVLPRHLLAGSFKSY</sequence>
<dbReference type="Pfam" id="PF01569">
    <property type="entry name" value="PAP2"/>
    <property type="match status" value="1"/>
</dbReference>
<evidence type="ECO:0000256" key="1">
    <source>
        <dbReference type="SAM" id="Phobius"/>
    </source>
</evidence>
<keyword evidence="1" id="KW-0472">Membrane</keyword>
<gene>
    <name evidence="3" type="ORF">ACFSYC_10990</name>
</gene>
<dbReference type="EMBL" id="JBHUON010000011">
    <property type="protein sequence ID" value="MFD2865212.1"/>
    <property type="molecule type" value="Genomic_DNA"/>
</dbReference>
<dbReference type="SUPFAM" id="SSF48317">
    <property type="entry name" value="Acid phosphatase/Vanadium-dependent haloperoxidase"/>
    <property type="match status" value="1"/>
</dbReference>
<accession>A0ABW5XQA0</accession>
<reference evidence="4" key="1">
    <citation type="journal article" date="2019" name="Int. J. Syst. Evol. Microbiol.">
        <title>The Global Catalogue of Microorganisms (GCM) 10K type strain sequencing project: providing services to taxonomists for standard genome sequencing and annotation.</title>
        <authorList>
            <consortium name="The Broad Institute Genomics Platform"/>
            <consortium name="The Broad Institute Genome Sequencing Center for Infectious Disease"/>
            <person name="Wu L."/>
            <person name="Ma J."/>
        </authorList>
    </citation>
    <scope>NUCLEOTIDE SEQUENCE [LARGE SCALE GENOMIC DNA]</scope>
    <source>
        <strain evidence="4">KCTC 52232</strain>
    </source>
</reference>
<feature type="transmembrane region" description="Helical" evidence="1">
    <location>
        <begin position="51"/>
        <end position="80"/>
    </location>
</feature>
<keyword evidence="1" id="KW-0812">Transmembrane</keyword>
<keyword evidence="4" id="KW-1185">Reference proteome</keyword>
<comment type="caution">
    <text evidence="3">The sequence shown here is derived from an EMBL/GenBank/DDBJ whole genome shotgun (WGS) entry which is preliminary data.</text>
</comment>
<name>A0ABW5XQA0_9SPHI</name>
<keyword evidence="1" id="KW-1133">Transmembrane helix</keyword>